<gene>
    <name evidence="1" type="ORF">WKI299_LOCUS4524</name>
</gene>
<dbReference type="Proteomes" id="UP000663856">
    <property type="component" value="Unassembled WGS sequence"/>
</dbReference>
<protein>
    <submittedName>
        <fullName evidence="1">Uncharacterized protein</fullName>
    </submittedName>
</protein>
<proteinExistence type="predicted"/>
<sequence>MTALRPSNKIEKHFYEKAKRSLSIDLNQLKEDTRGSTLVVTHHLEKEQIKLIVENLKRLEKTKFVIEKHLNTSHAIDEFIEEMKKSIETKIKYFLDRIRALIINYNFSEADEKIDSVIVVRNLLGKYYIKDISDQIENLQNYGKTVKIFEKLANVNSTNQIYSEVLDKLRKLILEKFRNELERAKTKQTIDITNEHMRRFESAVKYLPESMENAREIELQHCKDDIKRLVQYSELKLQDSSITEKIDKINNCSFEYQNLQVIISYFNKEDFDGKMTRLSEKLGTYSIEQAKNYKIAFETFDILSLVDILKPMYICNSLLTQIKVYHDQHINKSSIINTIKLNLEKLTSYSDMLESVCQKIENLGKELIHNKLFKSNRKYHIKDPDAFYRDVNETFFILSQTKRFHPFHLRIDVNKLEEECLESIEKEISIIYSNAKQSLDNFSQEKPLGRRD</sequence>
<reference evidence="1" key="1">
    <citation type="submission" date="2021-02" db="EMBL/GenBank/DDBJ databases">
        <authorList>
            <person name="Nowell W R."/>
        </authorList>
    </citation>
    <scope>NUCLEOTIDE SEQUENCE</scope>
</reference>
<comment type="caution">
    <text evidence="1">The sequence shown here is derived from an EMBL/GenBank/DDBJ whole genome shotgun (WGS) entry which is preliminary data.</text>
</comment>
<name>A0A816MHH0_9BILA</name>
<organism evidence="1 2">
    <name type="scientific">Rotaria magnacalcarata</name>
    <dbReference type="NCBI Taxonomy" id="392030"/>
    <lineage>
        <taxon>Eukaryota</taxon>
        <taxon>Metazoa</taxon>
        <taxon>Spiralia</taxon>
        <taxon>Gnathifera</taxon>
        <taxon>Rotifera</taxon>
        <taxon>Eurotatoria</taxon>
        <taxon>Bdelloidea</taxon>
        <taxon>Philodinida</taxon>
        <taxon>Philodinidae</taxon>
        <taxon>Rotaria</taxon>
    </lineage>
</organism>
<evidence type="ECO:0000313" key="2">
    <source>
        <dbReference type="Proteomes" id="UP000663856"/>
    </source>
</evidence>
<accession>A0A816MHH0</accession>
<evidence type="ECO:0000313" key="1">
    <source>
        <dbReference type="EMBL" id="CAF1996359.1"/>
    </source>
</evidence>
<dbReference type="AlphaFoldDB" id="A0A816MHH0"/>
<dbReference type="EMBL" id="CAJNRF010001156">
    <property type="protein sequence ID" value="CAF1996359.1"/>
    <property type="molecule type" value="Genomic_DNA"/>
</dbReference>